<dbReference type="Pfam" id="PF23181">
    <property type="entry name" value="bHLH_INO4"/>
    <property type="match status" value="1"/>
</dbReference>
<comment type="caution">
    <text evidence="8">The sequence shown here is derived from an EMBL/GenBank/DDBJ whole genome shotgun (WGS) entry which is preliminary data.</text>
</comment>
<organism evidence="8 9">
    <name type="scientific">Ogataea philodendri</name>
    <dbReference type="NCBI Taxonomy" id="1378263"/>
    <lineage>
        <taxon>Eukaryota</taxon>
        <taxon>Fungi</taxon>
        <taxon>Dikarya</taxon>
        <taxon>Ascomycota</taxon>
        <taxon>Saccharomycotina</taxon>
        <taxon>Pichiomycetes</taxon>
        <taxon>Pichiales</taxon>
        <taxon>Pichiaceae</taxon>
        <taxon>Ogataea</taxon>
    </lineage>
</organism>
<name>A0A9P8P6C4_9ASCO</name>
<evidence type="ECO:0000313" key="8">
    <source>
        <dbReference type="EMBL" id="KAH3665769.1"/>
    </source>
</evidence>
<evidence type="ECO:0000259" key="7">
    <source>
        <dbReference type="PROSITE" id="PS50888"/>
    </source>
</evidence>
<dbReference type="InterPro" id="IPR057072">
    <property type="entry name" value="bHLH_INO4"/>
</dbReference>
<proteinExistence type="predicted"/>
<feature type="domain" description="BHLH" evidence="7">
    <location>
        <begin position="17"/>
        <end position="69"/>
    </location>
</feature>
<dbReference type="InterPro" id="IPR011598">
    <property type="entry name" value="bHLH_dom"/>
</dbReference>
<gene>
    <name evidence="8" type="ORF">OGAPHI_003957</name>
</gene>
<dbReference type="GO" id="GO:0000981">
    <property type="term" value="F:DNA-binding transcription factor activity, RNA polymerase II-specific"/>
    <property type="evidence" value="ECO:0007669"/>
    <property type="project" value="TreeGrafter"/>
</dbReference>
<dbReference type="GO" id="GO:0000978">
    <property type="term" value="F:RNA polymerase II cis-regulatory region sequence-specific DNA binding"/>
    <property type="evidence" value="ECO:0007669"/>
    <property type="project" value="TreeGrafter"/>
</dbReference>
<dbReference type="Gene3D" id="4.10.280.10">
    <property type="entry name" value="Helix-loop-helix DNA-binding domain"/>
    <property type="match status" value="1"/>
</dbReference>
<evidence type="ECO:0000256" key="4">
    <source>
        <dbReference type="ARBA" id="ARBA00023163"/>
    </source>
</evidence>
<evidence type="ECO:0000256" key="3">
    <source>
        <dbReference type="ARBA" id="ARBA00023125"/>
    </source>
</evidence>
<dbReference type="SMART" id="SM00353">
    <property type="entry name" value="HLH"/>
    <property type="match status" value="1"/>
</dbReference>
<reference evidence="8" key="2">
    <citation type="submission" date="2021-01" db="EMBL/GenBank/DDBJ databases">
        <authorList>
            <person name="Schikora-Tamarit M.A."/>
        </authorList>
    </citation>
    <scope>NUCLEOTIDE SEQUENCE</scope>
    <source>
        <strain evidence="8">CBS6075</strain>
    </source>
</reference>
<dbReference type="EMBL" id="JAEUBE010000295">
    <property type="protein sequence ID" value="KAH3665769.1"/>
    <property type="molecule type" value="Genomic_DNA"/>
</dbReference>
<dbReference type="PANTHER" id="PTHR15741">
    <property type="entry name" value="BASIC HELIX-LOOP-HELIX ZIP TRANSCRIPTION FACTOR"/>
    <property type="match status" value="1"/>
</dbReference>
<comment type="subcellular location">
    <subcellularLocation>
        <location evidence="1">Nucleus</location>
    </subcellularLocation>
</comment>
<dbReference type="GO" id="GO:0046983">
    <property type="term" value="F:protein dimerization activity"/>
    <property type="evidence" value="ECO:0007669"/>
    <property type="project" value="InterPro"/>
</dbReference>
<dbReference type="Proteomes" id="UP000769157">
    <property type="component" value="Unassembled WGS sequence"/>
</dbReference>
<keyword evidence="9" id="KW-1185">Reference proteome</keyword>
<reference evidence="8" key="1">
    <citation type="journal article" date="2021" name="Open Biol.">
        <title>Shared evolutionary footprints suggest mitochondrial oxidative damage underlies multiple complex I losses in fungi.</title>
        <authorList>
            <person name="Schikora-Tamarit M.A."/>
            <person name="Marcet-Houben M."/>
            <person name="Nosek J."/>
            <person name="Gabaldon T."/>
        </authorList>
    </citation>
    <scope>NUCLEOTIDE SEQUENCE</scope>
    <source>
        <strain evidence="8">CBS6075</strain>
    </source>
</reference>
<dbReference type="InterPro" id="IPR052207">
    <property type="entry name" value="Max-like/E-box_TFs"/>
</dbReference>
<evidence type="ECO:0000256" key="5">
    <source>
        <dbReference type="ARBA" id="ARBA00023242"/>
    </source>
</evidence>
<evidence type="ECO:0000256" key="6">
    <source>
        <dbReference type="SAM" id="MobiDB-lite"/>
    </source>
</evidence>
<dbReference type="OrthoDB" id="5778525at2759"/>
<dbReference type="RefSeq" id="XP_046060973.1">
    <property type="nucleotide sequence ID" value="XM_046204983.1"/>
</dbReference>
<dbReference type="AlphaFoldDB" id="A0A9P8P6C4"/>
<keyword evidence="4" id="KW-0804">Transcription</keyword>
<dbReference type="InterPro" id="IPR036638">
    <property type="entry name" value="HLH_DNA-bd_sf"/>
</dbReference>
<protein>
    <recommendedName>
        <fullName evidence="7">BHLH domain-containing protein</fullName>
    </recommendedName>
</protein>
<dbReference type="PROSITE" id="PS50888">
    <property type="entry name" value="BHLH"/>
    <property type="match status" value="1"/>
</dbReference>
<accession>A0A9P8P6C4</accession>
<evidence type="ECO:0000256" key="1">
    <source>
        <dbReference type="ARBA" id="ARBA00004123"/>
    </source>
</evidence>
<dbReference type="PANTHER" id="PTHR15741:SF27">
    <property type="entry name" value="TRANSCRIPTION FACTOR AP-4"/>
    <property type="match status" value="1"/>
</dbReference>
<dbReference type="SUPFAM" id="SSF47459">
    <property type="entry name" value="HLH, helix-loop-helix DNA-binding domain"/>
    <property type="match status" value="1"/>
</dbReference>
<keyword evidence="2" id="KW-0805">Transcription regulation</keyword>
<keyword evidence="3" id="KW-0238">DNA-binding</keyword>
<feature type="region of interest" description="Disordered" evidence="6">
    <location>
        <begin position="1"/>
        <end position="27"/>
    </location>
</feature>
<keyword evidence="5" id="KW-0539">Nucleus</keyword>
<evidence type="ECO:0000313" key="9">
    <source>
        <dbReference type="Proteomes" id="UP000769157"/>
    </source>
</evidence>
<dbReference type="GO" id="GO:0005634">
    <property type="term" value="C:nucleus"/>
    <property type="evidence" value="ECO:0007669"/>
    <property type="project" value="UniProtKB-SubCell"/>
</dbReference>
<dbReference type="GeneID" id="70235922"/>
<evidence type="ECO:0000256" key="2">
    <source>
        <dbReference type="ARBA" id="ARBA00023015"/>
    </source>
</evidence>
<sequence length="93" mass="10913">MSSPDKKAAFKQLSEEEKKLHHIRSENKRRDQIRSTFDSLVKVVPDLTESESRSEYAVLTKTSNYIRQLREENQKLLRVAQQQGLDIPEDLKE</sequence>